<keyword evidence="3" id="KW-1185">Reference proteome</keyword>
<dbReference type="Proteomes" id="UP000275078">
    <property type="component" value="Unassembled WGS sequence"/>
</dbReference>
<proteinExistence type="predicted"/>
<feature type="region of interest" description="Disordered" evidence="1">
    <location>
        <begin position="23"/>
        <end position="44"/>
    </location>
</feature>
<name>A0A3N4IRG2_ASCIM</name>
<evidence type="ECO:0000313" key="2">
    <source>
        <dbReference type="EMBL" id="RPA86811.1"/>
    </source>
</evidence>
<dbReference type="AlphaFoldDB" id="A0A3N4IRG2"/>
<reference evidence="2 3" key="1">
    <citation type="journal article" date="2018" name="Nat. Ecol. Evol.">
        <title>Pezizomycetes genomes reveal the molecular basis of ectomycorrhizal truffle lifestyle.</title>
        <authorList>
            <person name="Murat C."/>
            <person name="Payen T."/>
            <person name="Noel B."/>
            <person name="Kuo A."/>
            <person name="Morin E."/>
            <person name="Chen J."/>
            <person name="Kohler A."/>
            <person name="Krizsan K."/>
            <person name="Balestrini R."/>
            <person name="Da Silva C."/>
            <person name="Montanini B."/>
            <person name="Hainaut M."/>
            <person name="Levati E."/>
            <person name="Barry K.W."/>
            <person name="Belfiori B."/>
            <person name="Cichocki N."/>
            <person name="Clum A."/>
            <person name="Dockter R.B."/>
            <person name="Fauchery L."/>
            <person name="Guy J."/>
            <person name="Iotti M."/>
            <person name="Le Tacon F."/>
            <person name="Lindquist E.A."/>
            <person name="Lipzen A."/>
            <person name="Malagnac F."/>
            <person name="Mello A."/>
            <person name="Molinier V."/>
            <person name="Miyauchi S."/>
            <person name="Poulain J."/>
            <person name="Riccioni C."/>
            <person name="Rubini A."/>
            <person name="Sitrit Y."/>
            <person name="Splivallo R."/>
            <person name="Traeger S."/>
            <person name="Wang M."/>
            <person name="Zifcakova L."/>
            <person name="Wipf D."/>
            <person name="Zambonelli A."/>
            <person name="Paolocci F."/>
            <person name="Nowrousian M."/>
            <person name="Ottonello S."/>
            <person name="Baldrian P."/>
            <person name="Spatafora J.W."/>
            <person name="Henrissat B."/>
            <person name="Nagy L.G."/>
            <person name="Aury J.M."/>
            <person name="Wincker P."/>
            <person name="Grigoriev I.V."/>
            <person name="Bonfante P."/>
            <person name="Martin F.M."/>
        </authorList>
    </citation>
    <scope>NUCLEOTIDE SEQUENCE [LARGE SCALE GENOMIC DNA]</scope>
    <source>
        <strain evidence="2 3">RN42</strain>
    </source>
</reference>
<dbReference type="EMBL" id="ML119648">
    <property type="protein sequence ID" value="RPA86811.1"/>
    <property type="molecule type" value="Genomic_DNA"/>
</dbReference>
<evidence type="ECO:0000313" key="3">
    <source>
        <dbReference type="Proteomes" id="UP000275078"/>
    </source>
</evidence>
<protein>
    <submittedName>
        <fullName evidence="2">Uncharacterized protein</fullName>
    </submittedName>
</protein>
<organism evidence="2 3">
    <name type="scientific">Ascobolus immersus RN42</name>
    <dbReference type="NCBI Taxonomy" id="1160509"/>
    <lineage>
        <taxon>Eukaryota</taxon>
        <taxon>Fungi</taxon>
        <taxon>Dikarya</taxon>
        <taxon>Ascomycota</taxon>
        <taxon>Pezizomycotina</taxon>
        <taxon>Pezizomycetes</taxon>
        <taxon>Pezizales</taxon>
        <taxon>Ascobolaceae</taxon>
        <taxon>Ascobolus</taxon>
    </lineage>
</organism>
<gene>
    <name evidence="2" type="ORF">BJ508DRAFT_120622</name>
</gene>
<sequence length="384" mass="43600">MPSKPPPDRNDWTSTPIPPECIPLDAPWHSQQNSTHPPTSPHYLSPTDPALYALPTIHSRHNTASALRVLRYFAQCRVYPPPTPENLCAPSSVRVLHDSLEKGELVFVTSFGLLVNIVERRKSNGERHAFVKSLTLYGNIGDSDEGDGTDWRRQWEEVRSDPLFARLEAGHYFGSKVLRSKVGVKTLRIEQGNGAVQVLCEEKSGKKVFPAVEGTQEPAGLQSYCRNTFRHFVRWLGWGRRIEFPARWNNEATLDDDDLEEEFFEDVEEEEERVLSPSLGDEDAYACWLIEGVLLAAALVLEPDEVVEKVLFDVASYDYWEQWVFLGMEIRRGDPGLGVVRFLEEMDDKIHSLQSRISMGYNYSNLVQDGGRQEVDGYTAESDR</sequence>
<dbReference type="CDD" id="cd22541">
    <property type="entry name" value="SP5_N"/>
    <property type="match status" value="1"/>
</dbReference>
<evidence type="ECO:0000256" key="1">
    <source>
        <dbReference type="SAM" id="MobiDB-lite"/>
    </source>
</evidence>
<accession>A0A3N4IRG2</accession>